<proteinExistence type="predicted"/>
<dbReference type="EMBL" id="MN739779">
    <property type="protein sequence ID" value="QHT26158.1"/>
    <property type="molecule type" value="Genomic_DNA"/>
</dbReference>
<evidence type="ECO:0000259" key="3">
    <source>
        <dbReference type="Pfam" id="PF00004"/>
    </source>
</evidence>
<evidence type="ECO:0000256" key="1">
    <source>
        <dbReference type="ARBA" id="ARBA00022741"/>
    </source>
</evidence>
<name>A0A6C0EBC1_9ZZZZ</name>
<protein>
    <recommendedName>
        <fullName evidence="3">ATPase AAA-type core domain-containing protein</fullName>
    </recommendedName>
</protein>
<feature type="domain" description="ATPase AAA-type core" evidence="3">
    <location>
        <begin position="214"/>
        <end position="342"/>
    </location>
</feature>
<dbReference type="InterPro" id="IPR027417">
    <property type="entry name" value="P-loop_NTPase"/>
</dbReference>
<organism evidence="4">
    <name type="scientific">viral metagenome</name>
    <dbReference type="NCBI Taxonomy" id="1070528"/>
    <lineage>
        <taxon>unclassified sequences</taxon>
        <taxon>metagenomes</taxon>
        <taxon>organismal metagenomes</taxon>
    </lineage>
</organism>
<dbReference type="PANTHER" id="PTHR23077">
    <property type="entry name" value="AAA-FAMILY ATPASE"/>
    <property type="match status" value="1"/>
</dbReference>
<dbReference type="InterPro" id="IPR050168">
    <property type="entry name" value="AAA_ATPase_domain"/>
</dbReference>
<dbReference type="GO" id="GO:0005524">
    <property type="term" value="F:ATP binding"/>
    <property type="evidence" value="ECO:0007669"/>
    <property type="project" value="UniProtKB-KW"/>
</dbReference>
<dbReference type="PANTHER" id="PTHR23077:SF27">
    <property type="entry name" value="ATPASE FAMILY GENE 2 PROTEIN HOMOLOG A"/>
    <property type="match status" value="1"/>
</dbReference>
<dbReference type="SUPFAM" id="SSF52540">
    <property type="entry name" value="P-loop containing nucleoside triphosphate hydrolases"/>
    <property type="match status" value="1"/>
</dbReference>
<reference evidence="4" key="1">
    <citation type="journal article" date="2020" name="Nature">
        <title>Giant virus diversity and host interactions through global metagenomics.</title>
        <authorList>
            <person name="Schulz F."/>
            <person name="Roux S."/>
            <person name="Paez-Espino D."/>
            <person name="Jungbluth S."/>
            <person name="Walsh D.A."/>
            <person name="Denef V.J."/>
            <person name="McMahon K.D."/>
            <person name="Konstantinidis K.T."/>
            <person name="Eloe-Fadrosh E.A."/>
            <person name="Kyrpides N.C."/>
            <person name="Woyke T."/>
        </authorList>
    </citation>
    <scope>NUCLEOTIDE SEQUENCE</scope>
    <source>
        <strain evidence="4">GVMAG-M-3300023179-27</strain>
    </source>
</reference>
<keyword evidence="1" id="KW-0547">Nucleotide-binding</keyword>
<accession>A0A6C0EBC1</accession>
<dbReference type="AlphaFoldDB" id="A0A6C0EBC1"/>
<dbReference type="InterPro" id="IPR003959">
    <property type="entry name" value="ATPase_AAA_core"/>
</dbReference>
<evidence type="ECO:0000313" key="4">
    <source>
        <dbReference type="EMBL" id="QHT26158.1"/>
    </source>
</evidence>
<dbReference type="GO" id="GO:0005737">
    <property type="term" value="C:cytoplasm"/>
    <property type="evidence" value="ECO:0007669"/>
    <property type="project" value="TreeGrafter"/>
</dbReference>
<keyword evidence="2" id="KW-0067">ATP-binding</keyword>
<sequence length="440" mass="51192">MIVSLVTTTLYATIVTFIRQAFDFIHDSIYKLFVVRLNATNDFRYVISEILRSHNSLDDLKNKYFINNEYNIDIKNRNVDFKTNIKYTRDVDATSIKKFTVMTFKSDIEKVNTKIIDNNADEFVIMIWRWDLEKFLRIAKYHIDVRNKNTQTITQENSIYVYDSIGNKCTFNCPLSSSKLLTPSLQKEFNELNEYLSRTSNMTQIGNGDIKRYFIYGSPGGGKTHFSNLCAVLTGGTMYSYNLQKILKNINKSKTENTDVTDMRHCYGTILFDNVDASDLLFTNDKNKSNYGNMATLCDLLEGKYTPNAKVIIMIANVPEDIPPEVRLRMRRGRVDKIIYVPNMVTKEQCIEFIKLYDSLFINEFNKKYILNDKQIDKIASKMAEENLTVAEVNEIVRSCIRTPFNNWLSAIENEKEYKKFSLMNFDDVKEEIKNNSDNP</sequence>
<dbReference type="Pfam" id="PF00004">
    <property type="entry name" value="AAA"/>
    <property type="match status" value="1"/>
</dbReference>
<evidence type="ECO:0000256" key="2">
    <source>
        <dbReference type="ARBA" id="ARBA00022840"/>
    </source>
</evidence>
<dbReference type="GO" id="GO:0016887">
    <property type="term" value="F:ATP hydrolysis activity"/>
    <property type="evidence" value="ECO:0007669"/>
    <property type="project" value="InterPro"/>
</dbReference>
<dbReference type="Gene3D" id="3.40.50.300">
    <property type="entry name" value="P-loop containing nucleotide triphosphate hydrolases"/>
    <property type="match status" value="1"/>
</dbReference>